<organism evidence="1 2">
    <name type="scientific">Melia azedarach</name>
    <name type="common">Chinaberry tree</name>
    <dbReference type="NCBI Taxonomy" id="155640"/>
    <lineage>
        <taxon>Eukaryota</taxon>
        <taxon>Viridiplantae</taxon>
        <taxon>Streptophyta</taxon>
        <taxon>Embryophyta</taxon>
        <taxon>Tracheophyta</taxon>
        <taxon>Spermatophyta</taxon>
        <taxon>Magnoliopsida</taxon>
        <taxon>eudicotyledons</taxon>
        <taxon>Gunneridae</taxon>
        <taxon>Pentapetalae</taxon>
        <taxon>rosids</taxon>
        <taxon>malvids</taxon>
        <taxon>Sapindales</taxon>
        <taxon>Meliaceae</taxon>
        <taxon>Melia</taxon>
    </lineage>
</organism>
<sequence length="91" mass="10444">MGKNEPLGPSPSGQRLILLTEECQLRCLLKLYPLPSLGSRVRGGEEEENIRNNNDKKRREKKKWQHEGVGGGRQEEEEEVAMAARRKRLSF</sequence>
<proteinExistence type="predicted"/>
<evidence type="ECO:0000313" key="2">
    <source>
        <dbReference type="Proteomes" id="UP001164539"/>
    </source>
</evidence>
<name>A0ACC1XQJ7_MELAZ</name>
<evidence type="ECO:0000313" key="1">
    <source>
        <dbReference type="EMBL" id="KAJ4712964.1"/>
    </source>
</evidence>
<dbReference type="EMBL" id="CM051401">
    <property type="protein sequence ID" value="KAJ4712964.1"/>
    <property type="molecule type" value="Genomic_DNA"/>
</dbReference>
<gene>
    <name evidence="1" type="ORF">OWV82_015123</name>
</gene>
<comment type="caution">
    <text evidence="1">The sequence shown here is derived from an EMBL/GenBank/DDBJ whole genome shotgun (WGS) entry which is preliminary data.</text>
</comment>
<accession>A0ACC1XQJ7</accession>
<reference evidence="1 2" key="1">
    <citation type="journal article" date="2023" name="Science">
        <title>Complex scaffold remodeling in plant triterpene biosynthesis.</title>
        <authorList>
            <person name="De La Pena R."/>
            <person name="Hodgson H."/>
            <person name="Liu J.C."/>
            <person name="Stephenson M.J."/>
            <person name="Martin A.C."/>
            <person name="Owen C."/>
            <person name="Harkess A."/>
            <person name="Leebens-Mack J."/>
            <person name="Jimenez L.E."/>
            <person name="Osbourn A."/>
            <person name="Sattely E.S."/>
        </authorList>
    </citation>
    <scope>NUCLEOTIDE SEQUENCE [LARGE SCALE GENOMIC DNA]</scope>
    <source>
        <strain evidence="2">cv. JPN11</strain>
        <tissue evidence="1">Leaf</tissue>
    </source>
</reference>
<protein>
    <submittedName>
        <fullName evidence="1">Uncharacterized protein</fullName>
    </submittedName>
</protein>
<keyword evidence="2" id="KW-1185">Reference proteome</keyword>
<dbReference type="Proteomes" id="UP001164539">
    <property type="component" value="Chromosome 8"/>
</dbReference>